<proteinExistence type="predicted"/>
<comment type="caution">
    <text evidence="1">The sequence shown here is derived from an EMBL/GenBank/DDBJ whole genome shotgun (WGS) entry which is preliminary data.</text>
</comment>
<dbReference type="OrthoDB" id="274993at2"/>
<dbReference type="RefSeq" id="WP_068849321.1">
    <property type="nucleotide sequence ID" value="NZ_LYDR01000124.1"/>
</dbReference>
<protein>
    <submittedName>
        <fullName evidence="1">DUF1257 domain-containing protein</fullName>
    </submittedName>
</protein>
<dbReference type="EMBL" id="LYDR01000124">
    <property type="protein sequence ID" value="ODA29752.1"/>
    <property type="molecule type" value="Genomic_DNA"/>
</dbReference>
<gene>
    <name evidence="1" type="ORF">A6X21_07605</name>
</gene>
<evidence type="ECO:0000313" key="1">
    <source>
        <dbReference type="EMBL" id="ODA29752.1"/>
    </source>
</evidence>
<dbReference type="Proteomes" id="UP000094828">
    <property type="component" value="Unassembled WGS sequence"/>
</dbReference>
<sequence>MSHLVTIQTQVKDAAAIHHACERLQLTPPRQGTARLFNRECTGWLVALPEWKYPLVCQTETGTVQYDNFLGHWGDPQRLDAFLQHYAVAKATLEARRQGHSVQEFQETSGAIRLVIGVSS</sequence>
<name>A0A1C3E940_9PLAN</name>
<organism evidence="1 2">
    <name type="scientific">Planctopirus hydrillae</name>
    <dbReference type="NCBI Taxonomy" id="1841610"/>
    <lineage>
        <taxon>Bacteria</taxon>
        <taxon>Pseudomonadati</taxon>
        <taxon>Planctomycetota</taxon>
        <taxon>Planctomycetia</taxon>
        <taxon>Planctomycetales</taxon>
        <taxon>Planctomycetaceae</taxon>
        <taxon>Planctopirus</taxon>
    </lineage>
</organism>
<evidence type="ECO:0000313" key="2">
    <source>
        <dbReference type="Proteomes" id="UP000094828"/>
    </source>
</evidence>
<reference evidence="1 2" key="1">
    <citation type="submission" date="2016-05" db="EMBL/GenBank/DDBJ databases">
        <title>Genomic and physiological characterization of Planctopirus sp. isolated from fresh water lake.</title>
        <authorList>
            <person name="Subhash Y."/>
            <person name="Ramana C."/>
        </authorList>
    </citation>
    <scope>NUCLEOTIDE SEQUENCE [LARGE SCALE GENOMIC DNA]</scope>
    <source>
        <strain evidence="1 2">JC280</strain>
    </source>
</reference>
<dbReference type="STRING" id="1841610.A6X21_07605"/>
<keyword evidence="2" id="KW-1185">Reference proteome</keyword>
<accession>A0A1C3E940</accession>
<dbReference type="AlphaFoldDB" id="A0A1C3E940"/>